<feature type="binding site" evidence="10">
    <location>
        <position position="43"/>
    </location>
    <ligand>
        <name>Mg(2+)</name>
        <dbReference type="ChEBI" id="CHEBI:18420"/>
        <label>1</label>
    </ligand>
</feature>
<feature type="binding site" evidence="10">
    <location>
        <position position="8"/>
    </location>
    <ligand>
        <name>Mg(2+)</name>
        <dbReference type="ChEBI" id="CHEBI:18420"/>
        <label>1</label>
    </ligand>
</feature>
<feature type="compositionally biased region" description="Acidic residues" evidence="11">
    <location>
        <begin position="162"/>
        <end position="174"/>
    </location>
</feature>
<comment type="subcellular location">
    <subcellularLocation>
        <location evidence="10">Cytoplasm</location>
    </subcellularLocation>
</comment>
<dbReference type="Pfam" id="PF00075">
    <property type="entry name" value="RNase_H"/>
    <property type="match status" value="1"/>
</dbReference>
<dbReference type="GO" id="GO:0005737">
    <property type="term" value="C:cytoplasm"/>
    <property type="evidence" value="ECO:0007669"/>
    <property type="project" value="UniProtKB-SubCell"/>
</dbReference>
<keyword evidence="5 10" id="KW-0540">Nuclease</keyword>
<dbReference type="GO" id="GO:0043137">
    <property type="term" value="P:DNA replication, removal of RNA primer"/>
    <property type="evidence" value="ECO:0007669"/>
    <property type="project" value="TreeGrafter"/>
</dbReference>
<dbReference type="InterPro" id="IPR050092">
    <property type="entry name" value="RNase_H"/>
</dbReference>
<comment type="function">
    <text evidence="10">Endonuclease that specifically degrades the RNA of RNA-DNA hybrids.</text>
</comment>
<name>A0A8I0G8C2_9ACTO</name>
<dbReference type="EMBL" id="JACRUO010000001">
    <property type="protein sequence ID" value="MBD3689009.1"/>
    <property type="molecule type" value="Genomic_DNA"/>
</dbReference>
<dbReference type="GO" id="GO:0004523">
    <property type="term" value="F:RNA-DNA hybrid ribonuclease activity"/>
    <property type="evidence" value="ECO:0007669"/>
    <property type="project" value="UniProtKB-UniRule"/>
</dbReference>
<sequence length="174" mass="18959">MSIVAAADGSSLRNPGPSGWAWYVDDEHWDAGGFATGTNNIGELTAVAELLAATAHLDEDLLILCDSRYVIDSLTSWLPGWKRRGWRKADGKPVKNAELMKRLDELMAGRRLRFEWVRGHAGHPLNERVDDLARAQARAWDLGQPIPGGPGWAGKRGADTGAETDDSEAPDALF</sequence>
<comment type="caution">
    <text evidence="13">The sequence shown here is derived from an EMBL/GenBank/DDBJ whole genome shotgun (WGS) entry which is preliminary data.</text>
</comment>
<evidence type="ECO:0000259" key="12">
    <source>
        <dbReference type="PROSITE" id="PS50879"/>
    </source>
</evidence>
<dbReference type="RefSeq" id="WP_191071089.1">
    <property type="nucleotide sequence ID" value="NZ_CP060506.1"/>
</dbReference>
<keyword evidence="14" id="KW-1185">Reference proteome</keyword>
<feature type="domain" description="RNase H type-1" evidence="12">
    <location>
        <begin position="1"/>
        <end position="138"/>
    </location>
</feature>
<dbReference type="InterPro" id="IPR022892">
    <property type="entry name" value="RNaseHI"/>
</dbReference>
<dbReference type="Proteomes" id="UP000627538">
    <property type="component" value="Unassembled WGS sequence"/>
</dbReference>
<keyword evidence="10" id="KW-0963">Cytoplasm</keyword>
<keyword evidence="6 10" id="KW-0479">Metal-binding</keyword>
<gene>
    <name evidence="10" type="primary">rnhA</name>
    <name evidence="13" type="ORF">H8R10_02010</name>
</gene>
<evidence type="ECO:0000313" key="14">
    <source>
        <dbReference type="Proteomes" id="UP000627538"/>
    </source>
</evidence>
<evidence type="ECO:0000256" key="3">
    <source>
        <dbReference type="ARBA" id="ARBA00011245"/>
    </source>
</evidence>
<reference evidence="13 14" key="1">
    <citation type="submission" date="2020-08" db="EMBL/GenBank/DDBJ databases">
        <title>Winkia gen. nov., sp. nov., isolated from faeces of the Anser albifrons in China.</title>
        <authorList>
            <person name="Liu Q."/>
        </authorList>
    </citation>
    <scope>NUCLEOTIDE SEQUENCE [LARGE SCALE GENOMIC DNA]</scope>
    <source>
        <strain evidence="13 14">C62</strain>
    </source>
</reference>
<evidence type="ECO:0000256" key="8">
    <source>
        <dbReference type="ARBA" id="ARBA00022801"/>
    </source>
</evidence>
<feature type="binding site" evidence="10">
    <location>
        <position position="8"/>
    </location>
    <ligand>
        <name>Mg(2+)</name>
        <dbReference type="ChEBI" id="CHEBI:18420"/>
        <label>2</label>
    </ligand>
</feature>
<dbReference type="PROSITE" id="PS50879">
    <property type="entry name" value="RNASE_H_1"/>
    <property type="match status" value="1"/>
</dbReference>
<keyword evidence="9 10" id="KW-0460">Magnesium</keyword>
<dbReference type="HAMAP" id="MF_00042">
    <property type="entry name" value="RNase_H"/>
    <property type="match status" value="1"/>
</dbReference>
<evidence type="ECO:0000256" key="2">
    <source>
        <dbReference type="ARBA" id="ARBA00005300"/>
    </source>
</evidence>
<proteinExistence type="inferred from homology"/>
<keyword evidence="8 10" id="KW-0378">Hydrolase</keyword>
<evidence type="ECO:0000313" key="13">
    <source>
        <dbReference type="EMBL" id="MBD3689009.1"/>
    </source>
</evidence>
<dbReference type="PANTHER" id="PTHR10642:SF26">
    <property type="entry name" value="RIBONUCLEASE H1"/>
    <property type="match status" value="1"/>
</dbReference>
<feature type="binding site" evidence="10">
    <location>
        <position position="66"/>
    </location>
    <ligand>
        <name>Mg(2+)</name>
        <dbReference type="ChEBI" id="CHEBI:18420"/>
        <label>1</label>
    </ligand>
</feature>
<dbReference type="CDD" id="cd09278">
    <property type="entry name" value="RNase_HI_prokaryote_like"/>
    <property type="match status" value="1"/>
</dbReference>
<evidence type="ECO:0000256" key="10">
    <source>
        <dbReference type="HAMAP-Rule" id="MF_00042"/>
    </source>
</evidence>
<dbReference type="Gene3D" id="3.30.420.10">
    <property type="entry name" value="Ribonuclease H-like superfamily/Ribonuclease H"/>
    <property type="match status" value="1"/>
</dbReference>
<dbReference type="GO" id="GO:0000287">
    <property type="term" value="F:magnesium ion binding"/>
    <property type="evidence" value="ECO:0007669"/>
    <property type="project" value="UniProtKB-UniRule"/>
</dbReference>
<evidence type="ECO:0000256" key="11">
    <source>
        <dbReference type="SAM" id="MobiDB-lite"/>
    </source>
</evidence>
<evidence type="ECO:0000256" key="4">
    <source>
        <dbReference type="ARBA" id="ARBA00012180"/>
    </source>
</evidence>
<dbReference type="PANTHER" id="PTHR10642">
    <property type="entry name" value="RIBONUCLEASE H1"/>
    <property type="match status" value="1"/>
</dbReference>
<dbReference type="InterPro" id="IPR036397">
    <property type="entry name" value="RNaseH_sf"/>
</dbReference>
<dbReference type="SUPFAM" id="SSF53098">
    <property type="entry name" value="Ribonuclease H-like"/>
    <property type="match status" value="1"/>
</dbReference>
<dbReference type="GO" id="GO:0003676">
    <property type="term" value="F:nucleic acid binding"/>
    <property type="evidence" value="ECO:0007669"/>
    <property type="project" value="InterPro"/>
</dbReference>
<keyword evidence="7 10" id="KW-0255">Endonuclease</keyword>
<evidence type="ECO:0000256" key="9">
    <source>
        <dbReference type="ARBA" id="ARBA00022842"/>
    </source>
</evidence>
<accession>A0A8I0G8C2</accession>
<comment type="catalytic activity">
    <reaction evidence="1 10">
        <text>Endonucleolytic cleavage to 5'-phosphomonoester.</text>
        <dbReference type="EC" id="3.1.26.4"/>
    </reaction>
</comment>
<dbReference type="InterPro" id="IPR012337">
    <property type="entry name" value="RNaseH-like_sf"/>
</dbReference>
<feature type="region of interest" description="Disordered" evidence="11">
    <location>
        <begin position="142"/>
        <end position="174"/>
    </location>
</feature>
<dbReference type="AlphaFoldDB" id="A0A8I0G8C2"/>
<evidence type="ECO:0000256" key="5">
    <source>
        <dbReference type="ARBA" id="ARBA00022722"/>
    </source>
</evidence>
<organism evidence="13 14">
    <name type="scientific">Nanchangia anserum</name>
    <dbReference type="NCBI Taxonomy" id="2692125"/>
    <lineage>
        <taxon>Bacteria</taxon>
        <taxon>Bacillati</taxon>
        <taxon>Actinomycetota</taxon>
        <taxon>Actinomycetes</taxon>
        <taxon>Actinomycetales</taxon>
        <taxon>Actinomycetaceae</taxon>
        <taxon>Nanchangia</taxon>
    </lineage>
</organism>
<dbReference type="EC" id="3.1.26.4" evidence="4 10"/>
<comment type="cofactor">
    <cofactor evidence="10">
        <name>Mg(2+)</name>
        <dbReference type="ChEBI" id="CHEBI:18420"/>
    </cofactor>
    <text evidence="10">Binds 1 Mg(2+) ion per subunit. May bind a second metal ion at a regulatory site, or after substrate binding.</text>
</comment>
<protein>
    <recommendedName>
        <fullName evidence="4 10">Ribonuclease H</fullName>
        <shortName evidence="10">RNase H</shortName>
        <ecNumber evidence="4 10">3.1.26.4</ecNumber>
    </recommendedName>
</protein>
<comment type="subunit">
    <text evidence="3 10">Monomer.</text>
</comment>
<feature type="binding site" evidence="10">
    <location>
        <position position="130"/>
    </location>
    <ligand>
        <name>Mg(2+)</name>
        <dbReference type="ChEBI" id="CHEBI:18420"/>
        <label>2</label>
    </ligand>
</feature>
<evidence type="ECO:0000256" key="1">
    <source>
        <dbReference type="ARBA" id="ARBA00000077"/>
    </source>
</evidence>
<evidence type="ECO:0000256" key="6">
    <source>
        <dbReference type="ARBA" id="ARBA00022723"/>
    </source>
</evidence>
<comment type="similarity">
    <text evidence="2 10">Belongs to the RNase H family.</text>
</comment>
<dbReference type="InterPro" id="IPR002156">
    <property type="entry name" value="RNaseH_domain"/>
</dbReference>
<evidence type="ECO:0000256" key="7">
    <source>
        <dbReference type="ARBA" id="ARBA00022759"/>
    </source>
</evidence>